<evidence type="ECO:0000256" key="2">
    <source>
        <dbReference type="ARBA" id="ARBA00022490"/>
    </source>
</evidence>
<dbReference type="GO" id="GO:0005634">
    <property type="term" value="C:nucleus"/>
    <property type="evidence" value="ECO:0007669"/>
    <property type="project" value="TreeGrafter"/>
</dbReference>
<evidence type="ECO:0000313" key="5">
    <source>
        <dbReference type="EMBL" id="JAS32799.1"/>
    </source>
</evidence>
<dbReference type="GO" id="GO:0036464">
    <property type="term" value="C:cytoplasmic ribonucleoprotein granule"/>
    <property type="evidence" value="ECO:0007669"/>
    <property type="project" value="UniProtKB-ARBA"/>
</dbReference>
<gene>
    <name evidence="5" type="ORF">g.36165</name>
    <name evidence="4" type="ORF">g.36166</name>
</gene>
<feature type="region of interest" description="Disordered" evidence="3">
    <location>
        <begin position="49"/>
        <end position="187"/>
    </location>
</feature>
<feature type="compositionally biased region" description="Basic and acidic residues" evidence="3">
    <location>
        <begin position="116"/>
        <end position="166"/>
    </location>
</feature>
<name>A0A1B6E4J0_9HEMI</name>
<dbReference type="GO" id="GO:0017148">
    <property type="term" value="P:negative regulation of translation"/>
    <property type="evidence" value="ECO:0007669"/>
    <property type="project" value="TreeGrafter"/>
</dbReference>
<dbReference type="InterPro" id="IPR018862">
    <property type="entry name" value="eIF4E-T"/>
</dbReference>
<dbReference type="EMBL" id="GEDC01004499">
    <property type="protein sequence ID" value="JAS32799.1"/>
    <property type="molecule type" value="Transcribed_RNA"/>
</dbReference>
<dbReference type="Pfam" id="PF10477">
    <property type="entry name" value="EIF4E-T"/>
    <property type="match status" value="2"/>
</dbReference>
<accession>A0A1B6E4J0</accession>
<organism evidence="5">
    <name type="scientific">Clastoptera arizonana</name>
    <name type="common">Arizona spittle bug</name>
    <dbReference type="NCBI Taxonomy" id="38151"/>
    <lineage>
        <taxon>Eukaryota</taxon>
        <taxon>Metazoa</taxon>
        <taxon>Ecdysozoa</taxon>
        <taxon>Arthropoda</taxon>
        <taxon>Hexapoda</taxon>
        <taxon>Insecta</taxon>
        <taxon>Pterygota</taxon>
        <taxon>Neoptera</taxon>
        <taxon>Paraneoptera</taxon>
        <taxon>Hemiptera</taxon>
        <taxon>Auchenorrhyncha</taxon>
        <taxon>Cercopoidea</taxon>
        <taxon>Clastopteridae</taxon>
        <taxon>Clastoptera</taxon>
    </lineage>
</organism>
<sequence length="187" mass="22237">MEISTMPSEKKSVKHQYSKDDLLAISTHPLAKKLPACLELPINKTILSGRSKWDSDQNDRKRFESPVDEEFGGDKKSRLDPKDRIKKEHDVVLSPQRRSFNTGCFVTPQHYTSSNRRLDNTVKDRYERRRFERRNESHEKERVNNVWERNSRYNNNDRRRYDSRTEEEPEWFSGGPTSQHDTIELRG</sequence>
<evidence type="ECO:0000256" key="3">
    <source>
        <dbReference type="SAM" id="MobiDB-lite"/>
    </source>
</evidence>
<reference evidence="5" key="1">
    <citation type="submission" date="2015-12" db="EMBL/GenBank/DDBJ databases">
        <title>De novo transcriptome assembly of four potential Pierce s Disease insect vectors from Arizona vineyards.</title>
        <authorList>
            <person name="Tassone E.E."/>
        </authorList>
    </citation>
    <scope>NUCLEOTIDE SEQUENCE</scope>
</reference>
<proteinExistence type="predicted"/>
<evidence type="ECO:0000313" key="4">
    <source>
        <dbReference type="EMBL" id="JAS28896.1"/>
    </source>
</evidence>
<evidence type="ECO:0000256" key="1">
    <source>
        <dbReference type="ARBA" id="ARBA00004496"/>
    </source>
</evidence>
<dbReference type="PANTHER" id="PTHR12269">
    <property type="entry name" value="EUKARYOTIC TRANSLATION INITIATION FACTOR 4E TRANSPORTER"/>
    <property type="match status" value="1"/>
</dbReference>
<dbReference type="AlphaFoldDB" id="A0A1B6E4J0"/>
<feature type="compositionally biased region" description="Polar residues" evidence="3">
    <location>
        <begin position="96"/>
        <end position="115"/>
    </location>
</feature>
<feature type="compositionally biased region" description="Basic and acidic residues" evidence="3">
    <location>
        <begin position="51"/>
        <end position="65"/>
    </location>
</feature>
<feature type="compositionally biased region" description="Basic and acidic residues" evidence="3">
    <location>
        <begin position="72"/>
        <end position="91"/>
    </location>
</feature>
<dbReference type="EMBL" id="GEDC01008402">
    <property type="protein sequence ID" value="JAS28896.1"/>
    <property type="molecule type" value="Transcribed_RNA"/>
</dbReference>
<comment type="subcellular location">
    <subcellularLocation>
        <location evidence="1">Cytoplasm</location>
    </subcellularLocation>
</comment>
<feature type="non-terminal residue" evidence="5">
    <location>
        <position position="187"/>
    </location>
</feature>
<keyword evidence="2" id="KW-0963">Cytoplasm</keyword>
<dbReference type="PANTHER" id="PTHR12269:SF1">
    <property type="entry name" value="EUKARYOTIC TRANSLATION INITIATION FACTOR 4E TRANSPORTER"/>
    <property type="match status" value="1"/>
</dbReference>
<dbReference type="GO" id="GO:0003729">
    <property type="term" value="F:mRNA binding"/>
    <property type="evidence" value="ECO:0007669"/>
    <property type="project" value="TreeGrafter"/>
</dbReference>
<protein>
    <submittedName>
        <fullName evidence="5">Uncharacterized protein</fullName>
    </submittedName>
</protein>